<accession>A0A9W4WLH5</accession>
<keyword evidence="3" id="KW-1185">Reference proteome</keyword>
<reference evidence="2" key="1">
    <citation type="submission" date="2022-08" db="EMBL/GenBank/DDBJ databases">
        <authorList>
            <person name="Kallberg Y."/>
            <person name="Tangrot J."/>
            <person name="Rosling A."/>
        </authorList>
    </citation>
    <scope>NUCLEOTIDE SEQUENCE</scope>
    <source>
        <strain evidence="2">Wild A</strain>
    </source>
</reference>
<dbReference type="Proteomes" id="UP001153678">
    <property type="component" value="Unassembled WGS sequence"/>
</dbReference>
<comment type="caution">
    <text evidence="2">The sequence shown here is derived from an EMBL/GenBank/DDBJ whole genome shotgun (WGS) entry which is preliminary data.</text>
</comment>
<feature type="compositionally biased region" description="Basic and acidic residues" evidence="1">
    <location>
        <begin position="72"/>
        <end position="81"/>
    </location>
</feature>
<gene>
    <name evidence="2" type="ORF">FWILDA_LOCUS4564</name>
</gene>
<name>A0A9W4WLH5_9GLOM</name>
<evidence type="ECO:0000313" key="2">
    <source>
        <dbReference type="EMBL" id="CAI2170402.1"/>
    </source>
</evidence>
<dbReference type="AlphaFoldDB" id="A0A9W4WLH5"/>
<sequence length="91" mass="11009">MALLRNRTEDKILHMICKNSMDPRKNKIFHLDVFWIFYLAVKRLNNPNTQSFTLTSEVPDFFQGLEEQWAETKEKNEEANKQTKKKTKEWF</sequence>
<evidence type="ECO:0000313" key="3">
    <source>
        <dbReference type="Proteomes" id="UP001153678"/>
    </source>
</evidence>
<feature type="compositionally biased region" description="Basic residues" evidence="1">
    <location>
        <begin position="82"/>
        <end position="91"/>
    </location>
</feature>
<feature type="region of interest" description="Disordered" evidence="1">
    <location>
        <begin position="72"/>
        <end position="91"/>
    </location>
</feature>
<organism evidence="2 3">
    <name type="scientific">Funneliformis geosporum</name>
    <dbReference type="NCBI Taxonomy" id="1117311"/>
    <lineage>
        <taxon>Eukaryota</taxon>
        <taxon>Fungi</taxon>
        <taxon>Fungi incertae sedis</taxon>
        <taxon>Mucoromycota</taxon>
        <taxon>Glomeromycotina</taxon>
        <taxon>Glomeromycetes</taxon>
        <taxon>Glomerales</taxon>
        <taxon>Glomeraceae</taxon>
        <taxon>Funneliformis</taxon>
    </lineage>
</organism>
<proteinExistence type="predicted"/>
<dbReference type="EMBL" id="CAMKVN010000696">
    <property type="protein sequence ID" value="CAI2170402.1"/>
    <property type="molecule type" value="Genomic_DNA"/>
</dbReference>
<evidence type="ECO:0000256" key="1">
    <source>
        <dbReference type="SAM" id="MobiDB-lite"/>
    </source>
</evidence>
<protein>
    <submittedName>
        <fullName evidence="2">3689_t:CDS:1</fullName>
    </submittedName>
</protein>